<dbReference type="PROSITE" id="PS50977">
    <property type="entry name" value="HTH_TETR_2"/>
    <property type="match status" value="1"/>
</dbReference>
<dbReference type="InterPro" id="IPR050109">
    <property type="entry name" value="HTH-type_TetR-like_transc_reg"/>
</dbReference>
<dbReference type="Gene3D" id="1.10.357.10">
    <property type="entry name" value="Tetracycline Repressor, domain 2"/>
    <property type="match status" value="1"/>
</dbReference>
<evidence type="ECO:0000259" key="6">
    <source>
        <dbReference type="PROSITE" id="PS50977"/>
    </source>
</evidence>
<evidence type="ECO:0000256" key="4">
    <source>
        <dbReference type="PROSITE-ProRule" id="PRU00335"/>
    </source>
</evidence>
<name>A0A9X1NA97_9ACTN</name>
<dbReference type="GO" id="GO:0000976">
    <property type="term" value="F:transcription cis-regulatory region binding"/>
    <property type="evidence" value="ECO:0007669"/>
    <property type="project" value="TreeGrafter"/>
</dbReference>
<comment type="caution">
    <text evidence="7">The sequence shown here is derived from an EMBL/GenBank/DDBJ whole genome shotgun (WGS) entry which is preliminary data.</text>
</comment>
<evidence type="ECO:0000256" key="2">
    <source>
        <dbReference type="ARBA" id="ARBA00023125"/>
    </source>
</evidence>
<gene>
    <name evidence="7" type="ORF">LR394_04335</name>
</gene>
<evidence type="ECO:0000313" key="8">
    <source>
        <dbReference type="Proteomes" id="UP001138997"/>
    </source>
</evidence>
<dbReference type="PRINTS" id="PR00455">
    <property type="entry name" value="HTHTETR"/>
</dbReference>
<dbReference type="PANTHER" id="PTHR30055">
    <property type="entry name" value="HTH-TYPE TRANSCRIPTIONAL REGULATOR RUTR"/>
    <property type="match status" value="1"/>
</dbReference>
<dbReference type="Pfam" id="PF00440">
    <property type="entry name" value="TetR_N"/>
    <property type="match status" value="1"/>
</dbReference>
<sequence length="217" mass="23567">MTTPTAKPAGPSRVGRKRDHSRDPEILEAALDVLAEVGYEGMTVDMVATRAKAGKATLYRRWPSKAELVIDAIACMKQHPGPGQGQVFLPPDTGTLRGDLVAMVKPKAVSDSNRHLRIMLGVASMISAHPELLEAINDIMLRPRASAYQTVFQRAIERGEIEDGVDVELMSSLGPAMGMFRALYHQKAPSRESMLRLIDHVILPAVGLSAPVESAHE</sequence>
<feature type="region of interest" description="Disordered" evidence="5">
    <location>
        <begin position="1"/>
        <end position="22"/>
    </location>
</feature>
<dbReference type="PANTHER" id="PTHR30055:SF149">
    <property type="entry name" value="TETR-FAMILY TRANSCRIPTIONAL REGULATOR"/>
    <property type="match status" value="1"/>
</dbReference>
<protein>
    <submittedName>
        <fullName evidence="7">TetR/AcrR family transcriptional regulator</fullName>
    </submittedName>
</protein>
<dbReference type="SUPFAM" id="SSF46689">
    <property type="entry name" value="Homeodomain-like"/>
    <property type="match status" value="1"/>
</dbReference>
<accession>A0A9X1NA97</accession>
<feature type="domain" description="HTH tetR-type" evidence="6">
    <location>
        <begin position="20"/>
        <end position="80"/>
    </location>
</feature>
<keyword evidence="8" id="KW-1185">Reference proteome</keyword>
<evidence type="ECO:0000256" key="1">
    <source>
        <dbReference type="ARBA" id="ARBA00023015"/>
    </source>
</evidence>
<dbReference type="EMBL" id="JAJOMB010000002">
    <property type="protein sequence ID" value="MCD5310111.1"/>
    <property type="molecule type" value="Genomic_DNA"/>
</dbReference>
<organism evidence="7 8">
    <name type="scientific">Kineosporia babensis</name>
    <dbReference type="NCBI Taxonomy" id="499548"/>
    <lineage>
        <taxon>Bacteria</taxon>
        <taxon>Bacillati</taxon>
        <taxon>Actinomycetota</taxon>
        <taxon>Actinomycetes</taxon>
        <taxon>Kineosporiales</taxon>
        <taxon>Kineosporiaceae</taxon>
        <taxon>Kineosporia</taxon>
    </lineage>
</organism>
<dbReference type="Proteomes" id="UP001138997">
    <property type="component" value="Unassembled WGS sequence"/>
</dbReference>
<proteinExistence type="predicted"/>
<dbReference type="PROSITE" id="PS01081">
    <property type="entry name" value="HTH_TETR_1"/>
    <property type="match status" value="1"/>
</dbReference>
<dbReference type="AlphaFoldDB" id="A0A9X1NA97"/>
<evidence type="ECO:0000313" key="7">
    <source>
        <dbReference type="EMBL" id="MCD5310111.1"/>
    </source>
</evidence>
<dbReference type="InterPro" id="IPR011075">
    <property type="entry name" value="TetR_C"/>
</dbReference>
<dbReference type="SUPFAM" id="SSF48498">
    <property type="entry name" value="Tetracyclin repressor-like, C-terminal domain"/>
    <property type="match status" value="1"/>
</dbReference>
<dbReference type="InterPro" id="IPR001647">
    <property type="entry name" value="HTH_TetR"/>
</dbReference>
<dbReference type="Pfam" id="PF16859">
    <property type="entry name" value="TetR_C_11"/>
    <property type="match status" value="1"/>
</dbReference>
<keyword evidence="3" id="KW-0804">Transcription</keyword>
<keyword evidence="1" id="KW-0805">Transcription regulation</keyword>
<evidence type="ECO:0000256" key="3">
    <source>
        <dbReference type="ARBA" id="ARBA00023163"/>
    </source>
</evidence>
<feature type="DNA-binding region" description="H-T-H motif" evidence="4">
    <location>
        <begin position="43"/>
        <end position="62"/>
    </location>
</feature>
<reference evidence="7" key="1">
    <citation type="submission" date="2021-11" db="EMBL/GenBank/DDBJ databases">
        <title>Streptomyces corallinus and Kineosporia corallina sp. nov., two new coral-derived marine actinobacteria.</title>
        <authorList>
            <person name="Buangrab K."/>
            <person name="Sutthacheep M."/>
            <person name="Yeemin T."/>
            <person name="Harunari E."/>
            <person name="Igarashi Y."/>
            <person name="Sripreechasak P."/>
            <person name="Kanchanasin P."/>
            <person name="Tanasupawat S."/>
            <person name="Phongsopitanun W."/>
        </authorList>
    </citation>
    <scope>NUCLEOTIDE SEQUENCE</scope>
    <source>
        <strain evidence="7">JCM 31032</strain>
    </source>
</reference>
<evidence type="ECO:0000256" key="5">
    <source>
        <dbReference type="SAM" id="MobiDB-lite"/>
    </source>
</evidence>
<dbReference type="InterPro" id="IPR036271">
    <property type="entry name" value="Tet_transcr_reg_TetR-rel_C_sf"/>
</dbReference>
<dbReference type="RefSeq" id="WP_231439039.1">
    <property type="nucleotide sequence ID" value="NZ_JAJOMB010000002.1"/>
</dbReference>
<keyword evidence="2 4" id="KW-0238">DNA-binding</keyword>
<dbReference type="GO" id="GO:0003700">
    <property type="term" value="F:DNA-binding transcription factor activity"/>
    <property type="evidence" value="ECO:0007669"/>
    <property type="project" value="TreeGrafter"/>
</dbReference>
<dbReference type="InterPro" id="IPR009057">
    <property type="entry name" value="Homeodomain-like_sf"/>
</dbReference>
<dbReference type="InterPro" id="IPR023772">
    <property type="entry name" value="DNA-bd_HTH_TetR-type_CS"/>
</dbReference>
<dbReference type="Gene3D" id="1.10.10.60">
    <property type="entry name" value="Homeodomain-like"/>
    <property type="match status" value="1"/>
</dbReference>